<keyword evidence="5" id="KW-1185">Reference proteome</keyword>
<accession>A0A3N1UTV6</accession>
<dbReference type="GO" id="GO:0006396">
    <property type="term" value="P:RNA processing"/>
    <property type="evidence" value="ECO:0007669"/>
    <property type="project" value="InterPro"/>
</dbReference>
<name>A0A3N1UTV6_9BACT</name>
<dbReference type="OrthoDB" id="5483630at2"/>
<organism evidence="4 5">
    <name type="scientific">Desulfosoma caldarium</name>
    <dbReference type="NCBI Taxonomy" id="610254"/>
    <lineage>
        <taxon>Bacteria</taxon>
        <taxon>Pseudomonadati</taxon>
        <taxon>Thermodesulfobacteriota</taxon>
        <taxon>Syntrophobacteria</taxon>
        <taxon>Syntrophobacterales</taxon>
        <taxon>Syntrophobacteraceae</taxon>
        <taxon>Desulfosoma</taxon>
    </lineage>
</organism>
<dbReference type="SMART" id="SM00386">
    <property type="entry name" value="HAT"/>
    <property type="match status" value="4"/>
</dbReference>
<evidence type="ECO:0000256" key="2">
    <source>
        <dbReference type="ARBA" id="ARBA00022803"/>
    </source>
</evidence>
<dbReference type="PANTHER" id="PTHR45586">
    <property type="entry name" value="TPR REPEAT-CONTAINING PROTEIN PA4667"/>
    <property type="match status" value="1"/>
</dbReference>
<evidence type="ECO:0000256" key="3">
    <source>
        <dbReference type="PROSITE-ProRule" id="PRU00339"/>
    </source>
</evidence>
<dbReference type="Pfam" id="PF14559">
    <property type="entry name" value="TPR_19"/>
    <property type="match status" value="2"/>
</dbReference>
<dbReference type="InterPro" id="IPR003107">
    <property type="entry name" value="HAT"/>
</dbReference>
<proteinExistence type="predicted"/>
<dbReference type="SMART" id="SM00028">
    <property type="entry name" value="TPR"/>
    <property type="match status" value="8"/>
</dbReference>
<gene>
    <name evidence="4" type="ORF">EDC27_1665</name>
</gene>
<dbReference type="PROSITE" id="PS50005">
    <property type="entry name" value="TPR"/>
    <property type="match status" value="5"/>
</dbReference>
<sequence>MFKRSSPKRSYDTVSLFRPRRRRSRASRALKVGVLAAAAMAIFAGVKLYGNPLEAVLARLPVPHRLEAVVLEVNGKTEEIPLDGEKVFNPRDALRVVGVKTDGWIAWGVTVRAADLNVREVTGQAKVLRDLMPAETFETPRRVDLEATWMGKPLGRVRLFVQLDAKDWLAKAQEAVELEEKIQYLERVLEADPRNVLVKTQLAGLYGEANRYGDAEKLYKEVLELGPSRPVLDRLIAVYKKQKKHAQVLEASLHLLQLSNDTQVFQDLVSYMQRQVPIEEALKLFRQHGPKVPAAYRGSWHLVRADLATKAKNWAEAAQAYESAMAAGVRNSTIYYNLSVVRSKTGDLDQAAQDLEKYLKANPGDVTNWLKLAAMAEKAGDASKALKIYRDLMAKNPSEKRVLVRLAALLEKSGDKGELLKVYENLARLDPQDRVVQWNLAMLLYDTKQWDKALSAFEKCAGLSPNDPQPLKYLLDLYQKAKNQPKQVEILKKLIAVDKDNLAYYDALFVLYDQAKDYDAIVNVFEEAAQKHPKVTAFYQYLLYGALKKGQKQKALKALEELCRLEPKKVKYLKQAAQLHESLGQYSKALEKIKRVLEIHPNDAAAKDDYLRLRLLLMAPKKTGFFYCTEKPVRV</sequence>
<dbReference type="InterPro" id="IPR019734">
    <property type="entry name" value="TPR_rpt"/>
</dbReference>
<comment type="caution">
    <text evidence="4">The sequence shown here is derived from an EMBL/GenBank/DDBJ whole genome shotgun (WGS) entry which is preliminary data.</text>
</comment>
<dbReference type="Gene3D" id="1.25.40.10">
    <property type="entry name" value="Tetratricopeptide repeat domain"/>
    <property type="match status" value="2"/>
</dbReference>
<evidence type="ECO:0000256" key="1">
    <source>
        <dbReference type="ARBA" id="ARBA00022737"/>
    </source>
</evidence>
<dbReference type="InterPro" id="IPR051012">
    <property type="entry name" value="CellSynth/LPSAsmb/PSIAsmb"/>
</dbReference>
<feature type="repeat" description="TPR" evidence="3">
    <location>
        <begin position="434"/>
        <end position="467"/>
    </location>
</feature>
<dbReference type="Proteomes" id="UP000276223">
    <property type="component" value="Unassembled WGS sequence"/>
</dbReference>
<keyword evidence="2 3" id="KW-0802">TPR repeat</keyword>
<protein>
    <submittedName>
        <fullName evidence="4">Tetratricopeptide repeat protein</fullName>
    </submittedName>
</protein>
<dbReference type="InterPro" id="IPR011990">
    <property type="entry name" value="TPR-like_helical_dom_sf"/>
</dbReference>
<dbReference type="RefSeq" id="WP_123290168.1">
    <property type="nucleotide sequence ID" value="NZ_RJVA01000012.1"/>
</dbReference>
<dbReference type="SUPFAM" id="SSF48452">
    <property type="entry name" value="TPR-like"/>
    <property type="match status" value="2"/>
</dbReference>
<evidence type="ECO:0000313" key="5">
    <source>
        <dbReference type="Proteomes" id="UP000276223"/>
    </source>
</evidence>
<reference evidence="4 5" key="1">
    <citation type="submission" date="2018-11" db="EMBL/GenBank/DDBJ databases">
        <title>Genomic Encyclopedia of Type Strains, Phase IV (KMG-IV): sequencing the most valuable type-strain genomes for metagenomic binning, comparative biology and taxonomic classification.</title>
        <authorList>
            <person name="Goeker M."/>
        </authorList>
    </citation>
    <scope>NUCLEOTIDE SEQUENCE [LARGE SCALE GENOMIC DNA]</scope>
    <source>
        <strain evidence="4 5">DSM 22027</strain>
    </source>
</reference>
<feature type="repeat" description="TPR" evidence="3">
    <location>
        <begin position="366"/>
        <end position="399"/>
    </location>
</feature>
<feature type="repeat" description="TPR" evidence="3">
    <location>
        <begin position="332"/>
        <end position="365"/>
    </location>
</feature>
<feature type="repeat" description="TPR" evidence="3">
    <location>
        <begin position="570"/>
        <end position="603"/>
    </location>
</feature>
<evidence type="ECO:0000313" key="4">
    <source>
        <dbReference type="EMBL" id="ROQ91997.1"/>
    </source>
</evidence>
<dbReference type="Pfam" id="PF13429">
    <property type="entry name" value="TPR_15"/>
    <property type="match status" value="1"/>
</dbReference>
<feature type="repeat" description="TPR" evidence="3">
    <location>
        <begin position="196"/>
        <end position="229"/>
    </location>
</feature>
<keyword evidence="1" id="KW-0677">Repeat</keyword>
<dbReference type="PANTHER" id="PTHR45586:SF1">
    <property type="entry name" value="LIPOPOLYSACCHARIDE ASSEMBLY PROTEIN B"/>
    <property type="match status" value="1"/>
</dbReference>
<dbReference type="EMBL" id="RJVA01000012">
    <property type="protein sequence ID" value="ROQ91997.1"/>
    <property type="molecule type" value="Genomic_DNA"/>
</dbReference>
<dbReference type="AlphaFoldDB" id="A0A3N1UTV6"/>